<dbReference type="GO" id="GO:0043041">
    <property type="term" value="P:amino acid activation for nonribosomal peptide biosynthetic process"/>
    <property type="evidence" value="ECO:0007669"/>
    <property type="project" value="TreeGrafter"/>
</dbReference>
<evidence type="ECO:0000256" key="1">
    <source>
        <dbReference type="SAM" id="MobiDB-lite"/>
    </source>
</evidence>
<evidence type="ECO:0000259" key="2">
    <source>
        <dbReference type="Pfam" id="PF00668"/>
    </source>
</evidence>
<accession>A0A1C5J650</accession>
<proteinExistence type="predicted"/>
<protein>
    <submittedName>
        <fullName evidence="3">Condensation domain-containing protein</fullName>
    </submittedName>
</protein>
<feature type="region of interest" description="Disordered" evidence="1">
    <location>
        <begin position="1"/>
        <end position="20"/>
    </location>
</feature>
<dbReference type="Proteomes" id="UP000198210">
    <property type="component" value="Chromosome I"/>
</dbReference>
<gene>
    <name evidence="3" type="ORF">GA0074704_4166</name>
</gene>
<organism evidence="3 4">
    <name type="scientific">Micromonospora siamensis</name>
    <dbReference type="NCBI Taxonomy" id="299152"/>
    <lineage>
        <taxon>Bacteria</taxon>
        <taxon>Bacillati</taxon>
        <taxon>Actinomycetota</taxon>
        <taxon>Actinomycetes</taxon>
        <taxon>Micromonosporales</taxon>
        <taxon>Micromonosporaceae</taxon>
        <taxon>Micromonospora</taxon>
    </lineage>
</organism>
<dbReference type="InterPro" id="IPR001242">
    <property type="entry name" value="Condensation_dom"/>
</dbReference>
<dbReference type="EMBL" id="LT607751">
    <property type="protein sequence ID" value="SCG66060.1"/>
    <property type="molecule type" value="Genomic_DNA"/>
</dbReference>
<name>A0A1C5J650_9ACTN</name>
<dbReference type="InterPro" id="IPR023213">
    <property type="entry name" value="CAT-like_dom_sf"/>
</dbReference>
<reference evidence="3 4" key="1">
    <citation type="submission" date="2016-06" db="EMBL/GenBank/DDBJ databases">
        <authorList>
            <person name="Kjaerup R.B."/>
            <person name="Dalgaard T.S."/>
            <person name="Juul-Madsen H.R."/>
        </authorList>
    </citation>
    <scope>NUCLEOTIDE SEQUENCE [LARGE SCALE GENOMIC DNA]</scope>
    <source>
        <strain evidence="3 4">DSM 45097</strain>
    </source>
</reference>
<dbReference type="Gene3D" id="3.30.559.10">
    <property type="entry name" value="Chloramphenicol acetyltransferase-like domain"/>
    <property type="match status" value="1"/>
</dbReference>
<feature type="domain" description="Condensation" evidence="2">
    <location>
        <begin position="23"/>
        <end position="459"/>
    </location>
</feature>
<dbReference type="GO" id="GO:0031177">
    <property type="term" value="F:phosphopantetheine binding"/>
    <property type="evidence" value="ECO:0007669"/>
    <property type="project" value="TreeGrafter"/>
</dbReference>
<evidence type="ECO:0000313" key="3">
    <source>
        <dbReference type="EMBL" id="SCG66060.1"/>
    </source>
</evidence>
<keyword evidence="4" id="KW-1185">Reference proteome</keyword>
<dbReference type="Gene3D" id="3.30.559.30">
    <property type="entry name" value="Nonribosomal peptide synthetase, condensation domain"/>
    <property type="match status" value="1"/>
</dbReference>
<dbReference type="SUPFAM" id="SSF52777">
    <property type="entry name" value="CoA-dependent acyltransferases"/>
    <property type="match status" value="2"/>
</dbReference>
<dbReference type="AlphaFoldDB" id="A0A1C5J650"/>
<evidence type="ECO:0000313" key="4">
    <source>
        <dbReference type="Proteomes" id="UP000198210"/>
    </source>
</evidence>
<dbReference type="Pfam" id="PF00668">
    <property type="entry name" value="Condensation"/>
    <property type="match status" value="1"/>
</dbReference>
<dbReference type="PANTHER" id="PTHR45527:SF1">
    <property type="entry name" value="FATTY ACID SYNTHASE"/>
    <property type="match status" value="1"/>
</dbReference>
<dbReference type="PANTHER" id="PTHR45527">
    <property type="entry name" value="NONRIBOSOMAL PEPTIDE SYNTHETASE"/>
    <property type="match status" value="1"/>
</dbReference>
<dbReference type="GO" id="GO:0044550">
    <property type="term" value="P:secondary metabolite biosynthetic process"/>
    <property type="evidence" value="ECO:0007669"/>
    <property type="project" value="TreeGrafter"/>
</dbReference>
<dbReference type="CDD" id="cd19531">
    <property type="entry name" value="LCL_NRPS-like"/>
    <property type="match status" value="1"/>
</dbReference>
<dbReference type="GO" id="GO:0005737">
    <property type="term" value="C:cytoplasm"/>
    <property type="evidence" value="ECO:0007669"/>
    <property type="project" value="TreeGrafter"/>
</dbReference>
<dbReference type="GO" id="GO:0008610">
    <property type="term" value="P:lipid biosynthetic process"/>
    <property type="evidence" value="ECO:0007669"/>
    <property type="project" value="UniProtKB-ARBA"/>
</dbReference>
<sequence length="464" mass="50845">MSGAGAPGGQPTSVELASQPDACPLSSTQQLWCAGDLGDDAGSFSPRFLSTRAIRISGRLDVDALQRALDDLVERHEILRTVVVRDADPKYQQVLAPVPVPLDVRDVTPIAGQSRDVQAETLAQEAMRSSLDPRVPPLLRSVLVRLDDNDSILVLVAHHTAADGWSMQLLLRDLSVLYAAHLAGRNAALPPVTQYREFVAWEHERITGPAAEAAMSYWREKLRGGEAFALPTDRPIPERHTRAYSASYFNVDAEVITAAAELARSMRSSLFFVLMAAFSVVAHKITGTTDPIFNAISAGRNDVQSQNVVGSIMNILPLRTDISDCATFREVMAKTRQTCVEAYTYELPVRQIVDEMPGIVRPKTDPWLCEVFVTMSQPQVDENDFQFGSGSYQIRKWVIDEPEASGPPEGFAWIVDVLPSGELTGHVLYNTDEIDESNAVGWAASYCQVLAAGVGAPDRDWRTL</sequence>
<dbReference type="GO" id="GO:0003824">
    <property type="term" value="F:catalytic activity"/>
    <property type="evidence" value="ECO:0007669"/>
    <property type="project" value="InterPro"/>
</dbReference>